<comment type="caution">
    <text evidence="1">The sequence shown here is derived from an EMBL/GenBank/DDBJ whole genome shotgun (WGS) entry which is preliminary data.</text>
</comment>
<protein>
    <submittedName>
        <fullName evidence="1">Uncharacterized protein</fullName>
    </submittedName>
</protein>
<dbReference type="EMBL" id="JAPTYD010000018">
    <property type="protein sequence ID" value="MCZ0962504.1"/>
    <property type="molecule type" value="Genomic_DNA"/>
</dbReference>
<evidence type="ECO:0000313" key="1">
    <source>
        <dbReference type="EMBL" id="MCZ0962504.1"/>
    </source>
</evidence>
<name>A0ABT4J5Y7_9RHOB</name>
<dbReference type="RefSeq" id="WP_268942533.1">
    <property type="nucleotide sequence ID" value="NZ_JAPTYD010000018.1"/>
</dbReference>
<gene>
    <name evidence="1" type="ORF">OU682_12835</name>
</gene>
<keyword evidence="2" id="KW-1185">Reference proteome</keyword>
<reference evidence="1" key="1">
    <citation type="submission" date="2022-12" db="EMBL/GenBank/DDBJ databases">
        <title>Paracoccus sp. EF6 isolated from a lake water.</title>
        <authorList>
            <person name="Liu H."/>
        </authorList>
    </citation>
    <scope>NUCLEOTIDE SEQUENCE</scope>
    <source>
        <strain evidence="1">EF6</strain>
    </source>
</reference>
<proteinExistence type="predicted"/>
<organism evidence="1 2">
    <name type="scientific">Paracoccus benzoatiresistens</name>
    <dbReference type="NCBI Taxonomy" id="2997341"/>
    <lineage>
        <taxon>Bacteria</taxon>
        <taxon>Pseudomonadati</taxon>
        <taxon>Pseudomonadota</taxon>
        <taxon>Alphaproteobacteria</taxon>
        <taxon>Rhodobacterales</taxon>
        <taxon>Paracoccaceae</taxon>
        <taxon>Paracoccus</taxon>
    </lineage>
</organism>
<evidence type="ECO:0000313" key="2">
    <source>
        <dbReference type="Proteomes" id="UP001149822"/>
    </source>
</evidence>
<accession>A0ABT4J5Y7</accession>
<dbReference type="Proteomes" id="UP001149822">
    <property type="component" value="Unassembled WGS sequence"/>
</dbReference>
<sequence>MTENRSDARGRAELVFSKLQAPSSARDRAFDEINAIRAAGAEKTQRLREARLAKELQDKEALKGRSAAGLPETS</sequence>